<protein>
    <submittedName>
        <fullName evidence="1">DUF1513 domain-containing protein</fullName>
    </submittedName>
</protein>
<proteinExistence type="predicted"/>
<organism evidence="1 2">
    <name type="scientific">Litoribacillus peritrichatus</name>
    <dbReference type="NCBI Taxonomy" id="718191"/>
    <lineage>
        <taxon>Bacteria</taxon>
        <taxon>Pseudomonadati</taxon>
        <taxon>Pseudomonadota</taxon>
        <taxon>Gammaproteobacteria</taxon>
        <taxon>Oceanospirillales</taxon>
        <taxon>Oceanospirillaceae</taxon>
        <taxon>Litoribacillus</taxon>
    </lineage>
</organism>
<dbReference type="Proteomes" id="UP001501565">
    <property type="component" value="Unassembled WGS sequence"/>
</dbReference>
<comment type="caution">
    <text evidence="1">The sequence shown here is derived from an EMBL/GenBank/DDBJ whole genome shotgun (WGS) entry which is preliminary data.</text>
</comment>
<dbReference type="InterPro" id="IPR008311">
    <property type="entry name" value="UCP028101"/>
</dbReference>
<keyword evidence="2" id="KW-1185">Reference proteome</keyword>
<evidence type="ECO:0000313" key="2">
    <source>
        <dbReference type="Proteomes" id="UP001501565"/>
    </source>
</evidence>
<dbReference type="PROSITE" id="PS51318">
    <property type="entry name" value="TAT"/>
    <property type="match status" value="1"/>
</dbReference>
<evidence type="ECO:0000313" key="1">
    <source>
        <dbReference type="EMBL" id="GAA3932238.1"/>
    </source>
</evidence>
<sequence>MSQTRRSFVKLLGTLAALPGSELMASALFPASTGRLAKQGDYLLSAFDDQQGQHFVGVFDLIKSQWLIRAQVQERYHSGVFSRPTVGEGTDSATSLKFIFVSRRPGKKAVICDLLSQKVMEIAAPSGQHFYGHAALDGKGNAWFTENDFQNGKGLITCRSENVSGAVSNVIDLNGIGPHELKFLSDGRHVVVGLGGIETHPDFPRKKLNLESMKSELLLVDTATSEVIHRLSPPNPQLSLRHLDVAQDNTVVVGAQFQGPKYEQFPLVYWYAPGQALTAFDAPLAVWQSMNQYIASVTINPVKQEVVVSCPRANAVHLFSLKDHQWKSSYRLQDPGGVSVDSNGHYLVSCGTGNILCLSSNNDVLALEQQYTVSDTRWDNHMDRVVFS</sequence>
<name>A0ABP7N0X2_9GAMM</name>
<dbReference type="InterPro" id="IPR006311">
    <property type="entry name" value="TAT_signal"/>
</dbReference>
<dbReference type="EMBL" id="BAABBN010000007">
    <property type="protein sequence ID" value="GAA3932238.1"/>
    <property type="molecule type" value="Genomic_DNA"/>
</dbReference>
<dbReference type="SUPFAM" id="SSF69322">
    <property type="entry name" value="Tricorn protease domain 2"/>
    <property type="match status" value="1"/>
</dbReference>
<dbReference type="PIRSF" id="PIRSF028101">
    <property type="entry name" value="UCP028101"/>
    <property type="match status" value="1"/>
</dbReference>
<accession>A0ABP7N0X2</accession>
<dbReference type="Pfam" id="PF07433">
    <property type="entry name" value="DUF1513"/>
    <property type="match status" value="1"/>
</dbReference>
<reference evidence="2" key="1">
    <citation type="journal article" date="2019" name="Int. J. Syst. Evol. Microbiol.">
        <title>The Global Catalogue of Microorganisms (GCM) 10K type strain sequencing project: providing services to taxonomists for standard genome sequencing and annotation.</title>
        <authorList>
            <consortium name="The Broad Institute Genomics Platform"/>
            <consortium name="The Broad Institute Genome Sequencing Center for Infectious Disease"/>
            <person name="Wu L."/>
            <person name="Ma J."/>
        </authorList>
    </citation>
    <scope>NUCLEOTIDE SEQUENCE [LARGE SCALE GENOMIC DNA]</scope>
    <source>
        <strain evidence="2">JCM 17551</strain>
    </source>
</reference>
<gene>
    <name evidence="1" type="ORF">GCM10022277_31420</name>
</gene>
<dbReference type="RefSeq" id="WP_344799512.1">
    <property type="nucleotide sequence ID" value="NZ_BAABBN010000007.1"/>
</dbReference>